<keyword evidence="4" id="KW-1185">Reference proteome</keyword>
<keyword evidence="2" id="KW-0472">Membrane</keyword>
<evidence type="ECO:0000256" key="1">
    <source>
        <dbReference type="SAM" id="MobiDB-lite"/>
    </source>
</evidence>
<proteinExistence type="predicted"/>
<keyword evidence="2" id="KW-0812">Transmembrane</keyword>
<dbReference type="EMBL" id="GG663750">
    <property type="protein sequence ID" value="EEH51803.1"/>
    <property type="molecule type" value="Genomic_DNA"/>
</dbReference>
<dbReference type="KEGG" id="mpp:MICPUCDRAFT_53888"/>
<accession>C1N7Z6</accession>
<dbReference type="GeneID" id="9689622"/>
<sequence>MSTPRRRRRDVASSDHSTDADLDELRRRSSEIEGVDRSDAHEAARLSNLIFERTRAYRLAIIRPYANVHRTGLWIAFAAFTAAGWKDVRSGVSLGPVPIRSPLGYLVAYAWALAFLAALVFKVRDVINHHVITTT</sequence>
<evidence type="ECO:0000313" key="4">
    <source>
        <dbReference type="Proteomes" id="UP000001876"/>
    </source>
</evidence>
<organism evidence="4">
    <name type="scientific">Micromonas pusilla (strain CCMP1545)</name>
    <name type="common">Picoplanktonic green alga</name>
    <dbReference type="NCBI Taxonomy" id="564608"/>
    <lineage>
        <taxon>Eukaryota</taxon>
        <taxon>Viridiplantae</taxon>
        <taxon>Chlorophyta</taxon>
        <taxon>Mamiellophyceae</taxon>
        <taxon>Mamiellales</taxon>
        <taxon>Mamiellaceae</taxon>
        <taxon>Micromonas</taxon>
    </lineage>
</organism>
<feature type="region of interest" description="Disordered" evidence="1">
    <location>
        <begin position="1"/>
        <end position="24"/>
    </location>
</feature>
<evidence type="ECO:0000313" key="3">
    <source>
        <dbReference type="EMBL" id="EEH51803.1"/>
    </source>
</evidence>
<keyword evidence="2" id="KW-1133">Transmembrane helix</keyword>
<protein>
    <submittedName>
        <fullName evidence="3">Predicted protein</fullName>
    </submittedName>
</protein>
<name>C1N7Z6_MICPC</name>
<reference evidence="3 4" key="1">
    <citation type="journal article" date="2009" name="Science">
        <title>Green evolution and dynamic adaptations revealed by genomes of the marine picoeukaryotes Micromonas.</title>
        <authorList>
            <person name="Worden A.Z."/>
            <person name="Lee J.H."/>
            <person name="Mock T."/>
            <person name="Rouze P."/>
            <person name="Simmons M.P."/>
            <person name="Aerts A.L."/>
            <person name="Allen A.E."/>
            <person name="Cuvelier M.L."/>
            <person name="Derelle E."/>
            <person name="Everett M.V."/>
            <person name="Foulon E."/>
            <person name="Grimwood J."/>
            <person name="Gundlach H."/>
            <person name="Henrissat B."/>
            <person name="Napoli C."/>
            <person name="McDonald S.M."/>
            <person name="Parker M.S."/>
            <person name="Rombauts S."/>
            <person name="Salamov A."/>
            <person name="Von Dassow P."/>
            <person name="Badger J.H."/>
            <person name="Coutinho P.M."/>
            <person name="Demir E."/>
            <person name="Dubchak I."/>
            <person name="Gentemann C."/>
            <person name="Eikrem W."/>
            <person name="Gready J.E."/>
            <person name="John U."/>
            <person name="Lanier W."/>
            <person name="Lindquist E.A."/>
            <person name="Lucas S."/>
            <person name="Mayer K.F."/>
            <person name="Moreau H."/>
            <person name="Not F."/>
            <person name="Otillar R."/>
            <person name="Panaud O."/>
            <person name="Pangilinan J."/>
            <person name="Paulsen I."/>
            <person name="Piegu B."/>
            <person name="Poliakov A."/>
            <person name="Robbens S."/>
            <person name="Schmutz J."/>
            <person name="Toulza E."/>
            <person name="Wyss T."/>
            <person name="Zelensky A."/>
            <person name="Zhou K."/>
            <person name="Armbrust E.V."/>
            <person name="Bhattacharya D."/>
            <person name="Goodenough U.W."/>
            <person name="Van de Peer Y."/>
            <person name="Grigoriev I.V."/>
        </authorList>
    </citation>
    <scope>NUCLEOTIDE SEQUENCE [LARGE SCALE GENOMIC DNA]</scope>
    <source>
        <strain evidence="3 4">CCMP1545</strain>
    </source>
</reference>
<feature type="compositionally biased region" description="Basic and acidic residues" evidence="1">
    <location>
        <begin position="10"/>
        <end position="24"/>
    </location>
</feature>
<evidence type="ECO:0000256" key="2">
    <source>
        <dbReference type="SAM" id="Phobius"/>
    </source>
</evidence>
<dbReference type="AlphaFoldDB" id="C1N7Z6"/>
<gene>
    <name evidence="3" type="ORF">MICPUCDRAFT_53888</name>
</gene>
<feature type="transmembrane region" description="Helical" evidence="2">
    <location>
        <begin position="65"/>
        <end position="83"/>
    </location>
</feature>
<feature type="transmembrane region" description="Helical" evidence="2">
    <location>
        <begin position="103"/>
        <end position="121"/>
    </location>
</feature>
<dbReference type="Proteomes" id="UP000001876">
    <property type="component" value="Unassembled WGS sequence"/>
</dbReference>
<dbReference type="RefSeq" id="XP_003064181.1">
    <property type="nucleotide sequence ID" value="XM_003064135.1"/>
</dbReference>